<dbReference type="InterPro" id="IPR021309">
    <property type="entry name" value="YgaP-like_TM"/>
</dbReference>
<dbReference type="PANTHER" id="PTHR33824:SF7">
    <property type="entry name" value="POLYKETIDE CYCLASE_DEHYDRASE AND LIPID TRANSPORT SUPERFAMILY PROTEIN"/>
    <property type="match status" value="1"/>
</dbReference>
<feature type="domain" description="Inner membrane protein YgaP-like transmembrane" evidence="4">
    <location>
        <begin position="56"/>
        <end position="114"/>
    </location>
</feature>
<evidence type="ECO:0000259" key="3">
    <source>
        <dbReference type="Pfam" id="PF03364"/>
    </source>
</evidence>
<gene>
    <name evidence="5" type="ORF">J2X31_001199</name>
</gene>
<evidence type="ECO:0000259" key="4">
    <source>
        <dbReference type="Pfam" id="PF11127"/>
    </source>
</evidence>
<dbReference type="CDD" id="cd07817">
    <property type="entry name" value="SRPBCC_8"/>
    <property type="match status" value="1"/>
</dbReference>
<name>A0ABU1TP71_9FLAO</name>
<feature type="domain" description="Coenzyme Q-binding protein COQ10 START" evidence="3">
    <location>
        <begin position="129"/>
        <end position="251"/>
    </location>
</feature>
<proteinExistence type="inferred from homology"/>
<comment type="similarity">
    <text evidence="1">Belongs to the ribosome association toxin RatA family.</text>
</comment>
<evidence type="ECO:0000256" key="1">
    <source>
        <dbReference type="ARBA" id="ARBA00008918"/>
    </source>
</evidence>
<dbReference type="Pfam" id="PF11127">
    <property type="entry name" value="YgaP-like_TM"/>
    <property type="match status" value="1"/>
</dbReference>
<dbReference type="InterPro" id="IPR005031">
    <property type="entry name" value="COQ10_START"/>
</dbReference>
<sequence length="269" mass="29316">MSTLTTDPNTTPETRNFSKRDASGTDPNRYATYSEEECSKILNSDCPPNSLIPGVKANVSTIERILMVVAGGYLLYNGLSGKNKSVAQSIAGGTMLARGIGGYCPVYDAVDKNKSLKSSNVNIRTSVTIDRPVNEVYDFWRNLENLPKFMQHLETVVEKDNVTSHWTAKGPGGIGRLSWDANILMDERGKMLSWHSLPESTIDNAGKVLFKENGIGGTDLDVTISYHAPLGVAGEAGAKLLNPLFEKMVNSDIENLKAFLETGKIEKTI</sequence>
<accession>A0ABU1TP71</accession>
<dbReference type="Gene3D" id="3.30.530.20">
    <property type="match status" value="1"/>
</dbReference>
<dbReference type="Pfam" id="PF03364">
    <property type="entry name" value="Polyketide_cyc"/>
    <property type="match status" value="1"/>
</dbReference>
<organism evidence="5 6">
    <name type="scientific">Flavobacterium arsenatis</name>
    <dbReference type="NCBI Taxonomy" id="1484332"/>
    <lineage>
        <taxon>Bacteria</taxon>
        <taxon>Pseudomonadati</taxon>
        <taxon>Bacteroidota</taxon>
        <taxon>Flavobacteriia</taxon>
        <taxon>Flavobacteriales</taxon>
        <taxon>Flavobacteriaceae</taxon>
        <taxon>Flavobacterium</taxon>
    </lineage>
</organism>
<dbReference type="InterPro" id="IPR023393">
    <property type="entry name" value="START-like_dom_sf"/>
</dbReference>
<comment type="caution">
    <text evidence="5">The sequence shown here is derived from an EMBL/GenBank/DDBJ whole genome shotgun (WGS) entry which is preliminary data.</text>
</comment>
<reference evidence="5 6" key="1">
    <citation type="submission" date="2023-07" db="EMBL/GenBank/DDBJ databases">
        <title>Sorghum-associated microbial communities from plants grown in Nebraska, USA.</title>
        <authorList>
            <person name="Schachtman D."/>
        </authorList>
    </citation>
    <scope>NUCLEOTIDE SEQUENCE [LARGE SCALE GENOMIC DNA]</scope>
    <source>
        <strain evidence="5 6">3773</strain>
    </source>
</reference>
<evidence type="ECO:0000256" key="2">
    <source>
        <dbReference type="SAM" id="MobiDB-lite"/>
    </source>
</evidence>
<protein>
    <submittedName>
        <fullName evidence="5">Membrane protein</fullName>
    </submittedName>
</protein>
<evidence type="ECO:0000313" key="6">
    <source>
        <dbReference type="Proteomes" id="UP001255185"/>
    </source>
</evidence>
<dbReference type="InterPro" id="IPR047137">
    <property type="entry name" value="ORF3"/>
</dbReference>
<dbReference type="EMBL" id="JAVDVI010000004">
    <property type="protein sequence ID" value="MDR6967192.1"/>
    <property type="molecule type" value="Genomic_DNA"/>
</dbReference>
<dbReference type="Proteomes" id="UP001255185">
    <property type="component" value="Unassembled WGS sequence"/>
</dbReference>
<feature type="compositionally biased region" description="Low complexity" evidence="2">
    <location>
        <begin position="1"/>
        <end position="14"/>
    </location>
</feature>
<feature type="region of interest" description="Disordered" evidence="2">
    <location>
        <begin position="1"/>
        <end position="29"/>
    </location>
</feature>
<dbReference type="SUPFAM" id="SSF55961">
    <property type="entry name" value="Bet v1-like"/>
    <property type="match status" value="1"/>
</dbReference>
<keyword evidence="6" id="KW-1185">Reference proteome</keyword>
<dbReference type="PANTHER" id="PTHR33824">
    <property type="entry name" value="POLYKETIDE CYCLASE/DEHYDRASE AND LIPID TRANSPORT SUPERFAMILY PROTEIN"/>
    <property type="match status" value="1"/>
</dbReference>
<dbReference type="RefSeq" id="WP_310025197.1">
    <property type="nucleotide sequence ID" value="NZ_JAVDVI010000004.1"/>
</dbReference>
<evidence type="ECO:0000313" key="5">
    <source>
        <dbReference type="EMBL" id="MDR6967192.1"/>
    </source>
</evidence>